<evidence type="ECO:0000256" key="2">
    <source>
        <dbReference type="ARBA" id="ARBA00022679"/>
    </source>
</evidence>
<keyword evidence="1" id="KW-0489">Methyltransferase</keyword>
<dbReference type="EMBL" id="CP022714">
    <property type="protein sequence ID" value="ASU14500.1"/>
    <property type="molecule type" value="Genomic_DNA"/>
</dbReference>
<dbReference type="GO" id="GO:0003677">
    <property type="term" value="F:DNA binding"/>
    <property type="evidence" value="ECO:0007669"/>
    <property type="project" value="InterPro"/>
</dbReference>
<accession>A0A223MAB1</accession>
<evidence type="ECO:0000313" key="4">
    <source>
        <dbReference type="EMBL" id="ASU14500.1"/>
    </source>
</evidence>
<protein>
    <recommendedName>
        <fullName evidence="3">DNA methylase N-4/N-6 domain-containing protein</fullName>
    </recommendedName>
</protein>
<proteinExistence type="predicted"/>
<dbReference type="Pfam" id="PF01555">
    <property type="entry name" value="N6_N4_Mtase"/>
    <property type="match status" value="1"/>
</dbReference>
<dbReference type="AlphaFoldDB" id="A0A223MAB1"/>
<dbReference type="SUPFAM" id="SSF53335">
    <property type="entry name" value="S-adenosyl-L-methionine-dependent methyltransferases"/>
    <property type="match status" value="1"/>
</dbReference>
<dbReference type="Gene3D" id="3.40.50.150">
    <property type="entry name" value="Vaccinia Virus protein VP39"/>
    <property type="match status" value="1"/>
</dbReference>
<dbReference type="InterPro" id="IPR029063">
    <property type="entry name" value="SAM-dependent_MTases_sf"/>
</dbReference>
<evidence type="ECO:0000256" key="1">
    <source>
        <dbReference type="ARBA" id="ARBA00022603"/>
    </source>
</evidence>
<sequence length="356" mass="41695">MDEIFGEENFVANLVWQKKNEGSGANSRFLKILTEYILVYSANIQKLNTNIYVQNVDDGAYKYSDEFIEQRGKYKLNQLDRASLKWSENMDYPINHNGTIYYAGGSYEKWKLRHQGKRAFTDWTWRWSRDKLSWGIDNKFIVFKNGKVYSKQYQFVDNNNQKLEREAKFSNLISSTHGSNGTDEQKDIFNTKVFDHPKPTELIQFVINLHPNKNARVLDFFAGSGTTGHAVWDLNRQDGGNRIFTLVTNNQNNIATNITYERLFRISNGKGSQNQEFDWAKENKPYLQNLKVFDISYYNTQIFDSENGLNDLVNLLLKLFKDFDIKVDLNHIDTKNTRYIELLNHLLALKPQEKDL</sequence>
<organism evidence="4 5">
    <name type="scientific">Mesomycoplasma hyopneumoniae</name>
    <name type="common">Mycoplasma hyopneumoniae</name>
    <dbReference type="NCBI Taxonomy" id="2099"/>
    <lineage>
        <taxon>Bacteria</taxon>
        <taxon>Bacillati</taxon>
        <taxon>Mycoplasmatota</taxon>
        <taxon>Mycoplasmoidales</taxon>
        <taxon>Metamycoplasmataceae</taxon>
        <taxon>Mesomycoplasma</taxon>
    </lineage>
</organism>
<name>A0A223MAB1_MESHO</name>
<keyword evidence="2" id="KW-0808">Transferase</keyword>
<reference evidence="4 5" key="1">
    <citation type="submission" date="2017-08" db="EMBL/GenBank/DDBJ databases">
        <title>The complete genome sequence of a Mycoplasma hyopneumoniae isolate in Korea.</title>
        <authorList>
            <person name="Han J."/>
            <person name="Lee N."/>
        </authorList>
    </citation>
    <scope>NUCLEOTIDE SEQUENCE [LARGE SCALE GENOMIC DNA]</scope>
    <source>
        <strain evidence="4 5">KM014</strain>
    </source>
</reference>
<dbReference type="Proteomes" id="UP000215452">
    <property type="component" value="Chromosome"/>
</dbReference>
<evidence type="ECO:0000313" key="5">
    <source>
        <dbReference type="Proteomes" id="UP000215452"/>
    </source>
</evidence>
<evidence type="ECO:0000259" key="3">
    <source>
        <dbReference type="Pfam" id="PF01555"/>
    </source>
</evidence>
<feature type="domain" description="DNA methylase N-4/N-6" evidence="3">
    <location>
        <begin position="1"/>
        <end position="237"/>
    </location>
</feature>
<dbReference type="InterPro" id="IPR002941">
    <property type="entry name" value="DNA_methylase_N4/N6"/>
</dbReference>
<dbReference type="GO" id="GO:0008170">
    <property type="term" value="F:N-methyltransferase activity"/>
    <property type="evidence" value="ECO:0007669"/>
    <property type="project" value="InterPro"/>
</dbReference>
<dbReference type="GO" id="GO:0032259">
    <property type="term" value="P:methylation"/>
    <property type="evidence" value="ECO:0007669"/>
    <property type="project" value="UniProtKB-KW"/>
</dbReference>
<gene>
    <name evidence="4" type="ORF">CIB43_00609</name>
</gene>